<dbReference type="InterPro" id="IPR022890">
    <property type="entry name" value="Fd--NADP_Rdtase_type_2"/>
</dbReference>
<dbReference type="SUPFAM" id="SSF51905">
    <property type="entry name" value="FAD/NAD(P)-binding domain"/>
    <property type="match status" value="1"/>
</dbReference>
<feature type="binding site" evidence="6">
    <location>
        <position position="49"/>
    </location>
    <ligand>
        <name>FAD</name>
        <dbReference type="ChEBI" id="CHEBI:57692"/>
    </ligand>
</feature>
<comment type="caution">
    <text evidence="6">Lacks conserved residue(s) required for the propagation of feature annotation.</text>
</comment>
<protein>
    <recommendedName>
        <fullName evidence="6">Ferredoxin--NADP reductase</fullName>
        <shortName evidence="6">FNR</shortName>
        <shortName evidence="6">Fd-NADP(+) reductase</shortName>
        <ecNumber evidence="6">1.18.1.2</ecNumber>
    </recommendedName>
</protein>
<evidence type="ECO:0000256" key="1">
    <source>
        <dbReference type="ARBA" id="ARBA00022630"/>
    </source>
</evidence>
<feature type="binding site" evidence="6">
    <location>
        <position position="57"/>
    </location>
    <ligand>
        <name>FAD</name>
        <dbReference type="ChEBI" id="CHEBI:57692"/>
    </ligand>
</feature>
<feature type="domain" description="FAD/NAD(P)-binding" evidence="7">
    <location>
        <begin position="21"/>
        <end position="309"/>
    </location>
</feature>
<dbReference type="Gene3D" id="3.50.50.60">
    <property type="entry name" value="FAD/NAD(P)-binding domain"/>
    <property type="match status" value="2"/>
</dbReference>
<evidence type="ECO:0000256" key="2">
    <source>
        <dbReference type="ARBA" id="ARBA00022827"/>
    </source>
</evidence>
<evidence type="ECO:0000256" key="5">
    <source>
        <dbReference type="ARBA" id="ARBA00048132"/>
    </source>
</evidence>
<comment type="cofactor">
    <cofactor evidence="6">
        <name>FAD</name>
        <dbReference type="ChEBI" id="CHEBI:57692"/>
    </cofactor>
    <text evidence="6">Binds 1 FAD per subunit.</text>
</comment>
<evidence type="ECO:0000259" key="7">
    <source>
        <dbReference type="Pfam" id="PF07992"/>
    </source>
</evidence>
<feature type="binding site" evidence="6">
    <location>
        <position position="102"/>
    </location>
    <ligand>
        <name>FAD</name>
        <dbReference type="ChEBI" id="CHEBI:57692"/>
    </ligand>
</feature>
<dbReference type="GO" id="GO:0050661">
    <property type="term" value="F:NADP binding"/>
    <property type="evidence" value="ECO:0007669"/>
    <property type="project" value="UniProtKB-UniRule"/>
</dbReference>
<evidence type="ECO:0000256" key="4">
    <source>
        <dbReference type="ARBA" id="ARBA00023002"/>
    </source>
</evidence>
<comment type="similarity">
    <text evidence="6">Belongs to the ferredoxin--NADP reductase type 2 family.</text>
</comment>
<dbReference type="HAMAP" id="MF_01685">
    <property type="entry name" value="FENR2"/>
    <property type="match status" value="1"/>
</dbReference>
<dbReference type="GO" id="GO:0050660">
    <property type="term" value="F:flavin adenine dinucleotide binding"/>
    <property type="evidence" value="ECO:0007669"/>
    <property type="project" value="UniProtKB-UniRule"/>
</dbReference>
<dbReference type="PRINTS" id="PR00368">
    <property type="entry name" value="FADPNR"/>
</dbReference>
<keyword evidence="3 6" id="KW-0521">NADP</keyword>
<dbReference type="PANTHER" id="PTHR48105">
    <property type="entry name" value="THIOREDOXIN REDUCTASE 1-RELATED-RELATED"/>
    <property type="match status" value="1"/>
</dbReference>
<feature type="binding site" evidence="6">
    <location>
        <position position="296"/>
    </location>
    <ligand>
        <name>FAD</name>
        <dbReference type="ChEBI" id="CHEBI:57692"/>
    </ligand>
</feature>
<dbReference type="PRINTS" id="PR00469">
    <property type="entry name" value="PNDRDTASEII"/>
</dbReference>
<keyword evidence="1 6" id="KW-0285">Flavoprotein</keyword>
<evidence type="ECO:0000313" key="8">
    <source>
        <dbReference type="EMBL" id="CAA9324746.1"/>
    </source>
</evidence>
<dbReference type="InterPro" id="IPR050097">
    <property type="entry name" value="Ferredoxin-NADP_redctase_2"/>
</dbReference>
<comment type="catalytic activity">
    <reaction evidence="5">
        <text>[thioredoxin]-dithiol + NADP(+) = [thioredoxin]-disulfide + NADPH + H(+)</text>
        <dbReference type="Rhea" id="RHEA:20345"/>
        <dbReference type="Rhea" id="RHEA-COMP:10698"/>
        <dbReference type="Rhea" id="RHEA-COMP:10700"/>
        <dbReference type="ChEBI" id="CHEBI:15378"/>
        <dbReference type="ChEBI" id="CHEBI:29950"/>
        <dbReference type="ChEBI" id="CHEBI:50058"/>
        <dbReference type="ChEBI" id="CHEBI:57783"/>
        <dbReference type="ChEBI" id="CHEBI:58349"/>
        <dbReference type="EC" id="1.8.1.9"/>
    </reaction>
</comment>
<dbReference type="EMBL" id="CADCUG010000040">
    <property type="protein sequence ID" value="CAA9324746.1"/>
    <property type="molecule type" value="Genomic_DNA"/>
</dbReference>
<feature type="binding site" evidence="6">
    <location>
        <position position="138"/>
    </location>
    <ligand>
        <name>FAD</name>
        <dbReference type="ChEBI" id="CHEBI:57692"/>
    </ligand>
</feature>
<proteinExistence type="inferred from homology"/>
<dbReference type="AlphaFoldDB" id="A0A6J4L842"/>
<comment type="subunit">
    <text evidence="6">Homodimer.</text>
</comment>
<dbReference type="GO" id="GO:0004791">
    <property type="term" value="F:thioredoxin-disulfide reductase (NADPH) activity"/>
    <property type="evidence" value="ECO:0007669"/>
    <property type="project" value="UniProtKB-EC"/>
</dbReference>
<keyword evidence="4 6" id="KW-0560">Oxidoreductase</keyword>
<feature type="binding site" evidence="6">
    <location>
        <position position="62"/>
    </location>
    <ligand>
        <name>FAD</name>
        <dbReference type="ChEBI" id="CHEBI:57692"/>
    </ligand>
</feature>
<dbReference type="EC" id="1.18.1.2" evidence="6"/>
<reference evidence="8" key="1">
    <citation type="submission" date="2020-02" db="EMBL/GenBank/DDBJ databases">
        <authorList>
            <person name="Meier V. D."/>
        </authorList>
    </citation>
    <scope>NUCLEOTIDE SEQUENCE</scope>
    <source>
        <strain evidence="8">AVDCRST_MAG29</strain>
    </source>
</reference>
<accession>A0A6J4L842</accession>
<keyword evidence="2 6" id="KW-0274">FAD</keyword>
<dbReference type="InterPro" id="IPR023753">
    <property type="entry name" value="FAD/NAD-binding_dom"/>
</dbReference>
<dbReference type="InterPro" id="IPR036188">
    <property type="entry name" value="FAD/NAD-bd_sf"/>
</dbReference>
<sequence>MDPAVSARPALDDGARAVDVDLAIVGAGPVGLYGAYYAGVRGQSVALVDSLPEAGGQVTAMYPEKPIYDVGGFPSVRGRDLVDNLVVQASRYQPTYVLGEQAVTLDSTDGERQLCLTTAVGTRVQCGAVVITGGIGTFTPRTLPAGEALLGRGLAYFVPSLAAYGGLDVVVVGGGDSAVDWALALLDVAKSVTLVHRRAAFRAHAASVDALLASRVTVLTDAQVTALHGDDWAEAVDITSPEGTVTLPAQGVVAALGFVANLGPIREWGVEMAQRRHIVVDTTMATSRRGVYAAGDIAEYAGKVRLISVGFGEVATAVNNAVVYLHPEMHLFPGHTSAGDPPPEPVLPH</sequence>
<feature type="binding site" evidence="6">
    <location>
        <position position="337"/>
    </location>
    <ligand>
        <name>FAD</name>
        <dbReference type="ChEBI" id="CHEBI:57692"/>
    </ligand>
</feature>
<name>A0A6J4L842_9ACTN</name>
<gene>
    <name evidence="8" type="ORF">AVDCRST_MAG29-659</name>
</gene>
<dbReference type="GO" id="GO:0004324">
    <property type="term" value="F:ferredoxin-NADP+ reductase activity"/>
    <property type="evidence" value="ECO:0007669"/>
    <property type="project" value="UniProtKB-UniRule"/>
</dbReference>
<dbReference type="Pfam" id="PF07992">
    <property type="entry name" value="Pyr_redox_2"/>
    <property type="match status" value="1"/>
</dbReference>
<organism evidence="8">
    <name type="scientific">uncultured Nocardioidaceae bacterium</name>
    <dbReference type="NCBI Taxonomy" id="253824"/>
    <lineage>
        <taxon>Bacteria</taxon>
        <taxon>Bacillati</taxon>
        <taxon>Actinomycetota</taxon>
        <taxon>Actinomycetes</taxon>
        <taxon>Propionibacteriales</taxon>
        <taxon>Nocardioidaceae</taxon>
        <taxon>environmental samples</taxon>
    </lineage>
</organism>
<evidence type="ECO:0000256" key="6">
    <source>
        <dbReference type="HAMAP-Rule" id="MF_01685"/>
    </source>
</evidence>
<comment type="catalytic activity">
    <reaction evidence="6">
        <text>2 reduced [2Fe-2S]-[ferredoxin] + NADP(+) + H(+) = 2 oxidized [2Fe-2S]-[ferredoxin] + NADPH</text>
        <dbReference type="Rhea" id="RHEA:20125"/>
        <dbReference type="Rhea" id="RHEA-COMP:10000"/>
        <dbReference type="Rhea" id="RHEA-COMP:10001"/>
        <dbReference type="ChEBI" id="CHEBI:15378"/>
        <dbReference type="ChEBI" id="CHEBI:33737"/>
        <dbReference type="ChEBI" id="CHEBI:33738"/>
        <dbReference type="ChEBI" id="CHEBI:57783"/>
        <dbReference type="ChEBI" id="CHEBI:58349"/>
        <dbReference type="EC" id="1.18.1.2"/>
    </reaction>
</comment>
<evidence type="ECO:0000256" key="3">
    <source>
        <dbReference type="ARBA" id="ARBA00022857"/>
    </source>
</evidence>